<evidence type="ECO:0000313" key="2">
    <source>
        <dbReference type="EMBL" id="AVE21350.1"/>
    </source>
</evidence>
<accession>A0A2L1KG81</accession>
<keyword evidence="2" id="KW-0614">Plasmid</keyword>
<evidence type="ECO:0000256" key="1">
    <source>
        <dbReference type="SAM" id="MobiDB-lite"/>
    </source>
</evidence>
<proteinExistence type="predicted"/>
<feature type="compositionally biased region" description="Basic and acidic residues" evidence="1">
    <location>
        <begin position="61"/>
        <end position="79"/>
    </location>
</feature>
<protein>
    <submittedName>
        <fullName evidence="2">Uncharacterized protein</fullName>
    </submittedName>
</protein>
<reference evidence="2" key="1">
    <citation type="submission" date="2017-06" db="EMBL/GenBank/DDBJ databases">
        <title>Complete sequence of p12939-PER from clinical Pseudomonas aeruginosa.</title>
        <authorList>
            <person name="Yuan M."/>
            <person name="Feng J."/>
            <person name="Zhan Z."/>
            <person name="Jiang X."/>
            <person name="Zhang D."/>
            <person name="Chen X."/>
            <person name="Zhao X."/>
            <person name="Che J."/>
            <person name="Lu J."/>
            <person name="Xu J."/>
            <person name="Li J."/>
            <person name="Zhou D."/>
        </authorList>
    </citation>
    <scope>NUCLEOTIDE SEQUENCE</scope>
    <source>
        <plasmid evidence="2">p12939-PER</plasmid>
    </source>
</reference>
<organism evidence="2">
    <name type="scientific">Pseudomonas aeruginosa</name>
    <dbReference type="NCBI Taxonomy" id="287"/>
    <lineage>
        <taxon>Bacteria</taxon>
        <taxon>Pseudomonadati</taxon>
        <taxon>Pseudomonadota</taxon>
        <taxon>Gammaproteobacteria</taxon>
        <taxon>Pseudomonadales</taxon>
        <taxon>Pseudomonadaceae</taxon>
        <taxon>Pseudomonas</taxon>
    </lineage>
</organism>
<dbReference type="EMBL" id="MF344569">
    <property type="protein sequence ID" value="AVE21350.1"/>
    <property type="molecule type" value="Genomic_DNA"/>
</dbReference>
<sequence length="79" mass="9039">MFFMLVHSSEDGSIGSAGFEWQKRRASKIYEFLVRRPGSVIRSEVDFGVDGCDPTTRTHIRQPDTHNAKQVRQDEAKVE</sequence>
<feature type="region of interest" description="Disordered" evidence="1">
    <location>
        <begin position="54"/>
        <end position="79"/>
    </location>
</feature>
<name>A0A2L1KG81_PSEAI</name>
<dbReference type="AlphaFoldDB" id="A0A2L1KG81"/>
<geneLocation type="plasmid" evidence="2">
    <name>p12939-PER</name>
</geneLocation>